<sequence>MITVKRGTTTRISPGQSLTVECPVEHCGKLFNVTWCKFSHTSNCEIIPNMENIKIRQKQDQNKLISYLSFTQVSIKDDGLYRCDLGFNHNSVGHAINISVSGPIFSYLVPRFTDDIWFNVLTVSAFFNYSKT</sequence>
<evidence type="ECO:0000313" key="2">
    <source>
        <dbReference type="EMBL" id="MED6255591.1"/>
    </source>
</evidence>
<evidence type="ECO:0000313" key="3">
    <source>
        <dbReference type="Proteomes" id="UP001345963"/>
    </source>
</evidence>
<dbReference type="InterPro" id="IPR036179">
    <property type="entry name" value="Ig-like_dom_sf"/>
</dbReference>
<dbReference type="PANTHER" id="PTHR37996:SF1">
    <property type="entry name" value="B- AND T-LYMPHOCYTE ATTENUATOR"/>
    <property type="match status" value="1"/>
</dbReference>
<dbReference type="InterPro" id="IPR003599">
    <property type="entry name" value="Ig_sub"/>
</dbReference>
<gene>
    <name evidence="2" type="ORF">ATANTOWER_011743</name>
</gene>
<keyword evidence="3" id="KW-1185">Reference proteome</keyword>
<name>A0ABU7BY46_9TELE</name>
<reference evidence="2 3" key="1">
    <citation type="submission" date="2021-07" db="EMBL/GenBank/DDBJ databases">
        <authorList>
            <person name="Palmer J.M."/>
        </authorList>
    </citation>
    <scope>NUCLEOTIDE SEQUENCE [LARGE SCALE GENOMIC DNA]</scope>
    <source>
        <strain evidence="2 3">AT_MEX2019</strain>
        <tissue evidence="2">Muscle</tissue>
    </source>
</reference>
<dbReference type="PANTHER" id="PTHR37996">
    <property type="entry name" value="B- AND T-LYMPHOCYTE ATTENUATOR"/>
    <property type="match status" value="1"/>
</dbReference>
<proteinExistence type="predicted"/>
<dbReference type="InterPro" id="IPR039257">
    <property type="entry name" value="BTLA"/>
</dbReference>
<evidence type="ECO:0000259" key="1">
    <source>
        <dbReference type="PROSITE" id="PS50835"/>
    </source>
</evidence>
<dbReference type="Gene3D" id="2.60.40.10">
    <property type="entry name" value="Immunoglobulins"/>
    <property type="match status" value="1"/>
</dbReference>
<dbReference type="EMBL" id="JAHUTI010071372">
    <property type="protein sequence ID" value="MED6255591.1"/>
    <property type="molecule type" value="Genomic_DNA"/>
</dbReference>
<accession>A0ABU7BY46</accession>
<dbReference type="PROSITE" id="PS50835">
    <property type="entry name" value="IG_LIKE"/>
    <property type="match status" value="1"/>
</dbReference>
<dbReference type="SUPFAM" id="SSF48726">
    <property type="entry name" value="Immunoglobulin"/>
    <property type="match status" value="1"/>
</dbReference>
<feature type="domain" description="Ig-like" evidence="1">
    <location>
        <begin position="1"/>
        <end position="99"/>
    </location>
</feature>
<comment type="caution">
    <text evidence="2">The sequence shown here is derived from an EMBL/GenBank/DDBJ whole genome shotgun (WGS) entry which is preliminary data.</text>
</comment>
<protein>
    <recommendedName>
        <fullName evidence="1">Ig-like domain-containing protein</fullName>
    </recommendedName>
</protein>
<dbReference type="InterPro" id="IPR007110">
    <property type="entry name" value="Ig-like_dom"/>
</dbReference>
<dbReference type="SMART" id="SM00409">
    <property type="entry name" value="IG"/>
    <property type="match status" value="1"/>
</dbReference>
<organism evidence="2 3">
    <name type="scientific">Ataeniobius toweri</name>
    <dbReference type="NCBI Taxonomy" id="208326"/>
    <lineage>
        <taxon>Eukaryota</taxon>
        <taxon>Metazoa</taxon>
        <taxon>Chordata</taxon>
        <taxon>Craniata</taxon>
        <taxon>Vertebrata</taxon>
        <taxon>Euteleostomi</taxon>
        <taxon>Actinopterygii</taxon>
        <taxon>Neopterygii</taxon>
        <taxon>Teleostei</taxon>
        <taxon>Neoteleostei</taxon>
        <taxon>Acanthomorphata</taxon>
        <taxon>Ovalentaria</taxon>
        <taxon>Atherinomorphae</taxon>
        <taxon>Cyprinodontiformes</taxon>
        <taxon>Goodeidae</taxon>
        <taxon>Ataeniobius</taxon>
    </lineage>
</organism>
<dbReference type="InterPro" id="IPR013783">
    <property type="entry name" value="Ig-like_fold"/>
</dbReference>
<dbReference type="Proteomes" id="UP001345963">
    <property type="component" value="Unassembled WGS sequence"/>
</dbReference>